<accession>A0A914EG63</accession>
<feature type="compositionally biased region" description="Basic and acidic residues" evidence="1">
    <location>
        <begin position="290"/>
        <end position="308"/>
    </location>
</feature>
<dbReference type="GO" id="GO:0005085">
    <property type="term" value="F:guanyl-nucleotide exchange factor activity"/>
    <property type="evidence" value="ECO:0007669"/>
    <property type="project" value="InterPro"/>
</dbReference>
<proteinExistence type="predicted"/>
<feature type="compositionally biased region" description="Acidic residues" evidence="1">
    <location>
        <begin position="212"/>
        <end position="230"/>
    </location>
</feature>
<evidence type="ECO:0000313" key="3">
    <source>
        <dbReference type="Proteomes" id="UP000887540"/>
    </source>
</evidence>
<dbReference type="InterPro" id="IPR011993">
    <property type="entry name" value="PH-like_dom_sf"/>
</dbReference>
<dbReference type="PANTHER" id="PTHR12673:SF271">
    <property type="entry name" value="FYVE, RHOGEF AND PH DOMAIN-CONTAINING PROTEIN TAG-77"/>
    <property type="match status" value="1"/>
</dbReference>
<dbReference type="SUPFAM" id="SSF48065">
    <property type="entry name" value="DBL homology domain (DH-domain)"/>
    <property type="match status" value="1"/>
</dbReference>
<dbReference type="Gene3D" id="2.30.29.30">
    <property type="entry name" value="Pleckstrin-homology domain (PH domain)/Phosphotyrosine-binding domain (PTB)"/>
    <property type="match status" value="1"/>
</dbReference>
<dbReference type="PROSITE" id="PS50010">
    <property type="entry name" value="DH_2"/>
    <property type="match status" value="1"/>
</dbReference>
<dbReference type="Proteomes" id="UP000887540">
    <property type="component" value="Unplaced"/>
</dbReference>
<feature type="region of interest" description="Disordered" evidence="1">
    <location>
        <begin position="1"/>
        <end position="144"/>
    </location>
</feature>
<dbReference type="InterPro" id="IPR000219">
    <property type="entry name" value="DH_dom"/>
</dbReference>
<feature type="compositionally biased region" description="Polar residues" evidence="1">
    <location>
        <begin position="63"/>
        <end position="73"/>
    </location>
</feature>
<dbReference type="WBParaSite" id="ACRNAN_scaffold8016.g20316.t2">
    <property type="protein sequence ID" value="ACRNAN_scaffold8016.g20316.t2"/>
    <property type="gene ID" value="ACRNAN_scaffold8016.g20316"/>
</dbReference>
<feature type="compositionally biased region" description="Polar residues" evidence="1">
    <location>
        <begin position="91"/>
        <end position="104"/>
    </location>
</feature>
<dbReference type="AlphaFoldDB" id="A0A914EG63"/>
<feature type="region of interest" description="Disordered" evidence="1">
    <location>
        <begin position="180"/>
        <end position="259"/>
    </location>
</feature>
<evidence type="ECO:0000256" key="1">
    <source>
        <dbReference type="SAM" id="MobiDB-lite"/>
    </source>
</evidence>
<feature type="compositionally biased region" description="Basic and acidic residues" evidence="1">
    <location>
        <begin position="1"/>
        <end position="20"/>
    </location>
</feature>
<dbReference type="Pfam" id="PF00621">
    <property type="entry name" value="RhoGEF"/>
    <property type="match status" value="1"/>
</dbReference>
<dbReference type="GO" id="GO:0005737">
    <property type="term" value="C:cytoplasm"/>
    <property type="evidence" value="ECO:0007669"/>
    <property type="project" value="TreeGrafter"/>
</dbReference>
<dbReference type="InterPro" id="IPR051092">
    <property type="entry name" value="FYVE_RhoGEF_PH"/>
</dbReference>
<organism evidence="3 4">
    <name type="scientific">Acrobeloides nanus</name>
    <dbReference type="NCBI Taxonomy" id="290746"/>
    <lineage>
        <taxon>Eukaryota</taxon>
        <taxon>Metazoa</taxon>
        <taxon>Ecdysozoa</taxon>
        <taxon>Nematoda</taxon>
        <taxon>Chromadorea</taxon>
        <taxon>Rhabditida</taxon>
        <taxon>Tylenchina</taxon>
        <taxon>Cephalobomorpha</taxon>
        <taxon>Cephaloboidea</taxon>
        <taxon>Cephalobidae</taxon>
        <taxon>Acrobeloides</taxon>
    </lineage>
</organism>
<evidence type="ECO:0000259" key="2">
    <source>
        <dbReference type="PROSITE" id="PS50010"/>
    </source>
</evidence>
<sequence length="656" mass="73628">MEASTSDEHLSVSKLREKFNNSEVKSGAQEVKSGSFQNARAKFETNGTSQHSPILQHQDKSPPASTQTTTINTNHHHKPPPPLLPKPRPNISETQPINNKTSPVQVPPKPLLKIASTQNENIPPPLRSAPFLSQHQEEEDADESLNFKQVLAKFTTKEVYINGRSLEKLRFRRPFLLRGHGPLETSQNGTHATSEHTPDPSNLNDSISDAETASEADDSSQDEDISDNEDSQSHLSNFSKDQNEIQSPNSRPGSFAKNDTLHTTVINEMRSRGLFKKLAGIGENLPSDIGKVRDPSAKGSREKPRKSEPPYQSDVAALNLAASKNEVQLRAPPIPPHRTSDISSAVSAHTSMATATDSFCSDRSSVAETLPTYNVGDEKENKRLRDLHGIAREFYIVQKTYVELLANISQGYPKYMEECAEQLGKLGKSYKTLTIKIYPGQKNIMDYMCSLIEQILNVHKILLDDFEKVYEKWDSEKPNLAAILTMKADFLKICNQFLKEKPKLCGDLQKFIEEDKEFAYATRQFEDNVLNNNASTSNNAVTCTCKRGISLVMHLDAVHQNVVRYKLLMERYRKLLPDHLVEANLADEALKKLTAVSNTVNGFLADADASTKLLELYRKLQGSFDVFSPGRRLLHEGELQRQTRKDLQQRYLILVR</sequence>
<dbReference type="PANTHER" id="PTHR12673">
    <property type="entry name" value="FACIOGENITAL DYSPLASIA PROTEIN"/>
    <property type="match status" value="1"/>
</dbReference>
<reference evidence="4" key="1">
    <citation type="submission" date="2022-11" db="UniProtKB">
        <authorList>
            <consortium name="WormBaseParasite"/>
        </authorList>
    </citation>
    <scope>IDENTIFICATION</scope>
</reference>
<name>A0A914EG63_9BILA</name>
<dbReference type="GO" id="GO:0046847">
    <property type="term" value="P:filopodium assembly"/>
    <property type="evidence" value="ECO:0007669"/>
    <property type="project" value="TreeGrafter"/>
</dbReference>
<dbReference type="Gene3D" id="1.20.900.10">
    <property type="entry name" value="Dbl homology (DH) domain"/>
    <property type="match status" value="1"/>
</dbReference>
<protein>
    <submittedName>
        <fullName evidence="4">DH domain-containing protein</fullName>
    </submittedName>
</protein>
<dbReference type="GO" id="GO:0007010">
    <property type="term" value="P:cytoskeleton organization"/>
    <property type="evidence" value="ECO:0007669"/>
    <property type="project" value="TreeGrafter"/>
</dbReference>
<dbReference type="InterPro" id="IPR035899">
    <property type="entry name" value="DBL_dom_sf"/>
</dbReference>
<feature type="region of interest" description="Disordered" evidence="1">
    <location>
        <begin position="284"/>
        <end position="312"/>
    </location>
</feature>
<evidence type="ECO:0000313" key="4">
    <source>
        <dbReference type="WBParaSite" id="ACRNAN_scaffold8016.g20316.t2"/>
    </source>
</evidence>
<dbReference type="SMART" id="SM00325">
    <property type="entry name" value="RhoGEF"/>
    <property type="match status" value="1"/>
</dbReference>
<feature type="compositionally biased region" description="Polar residues" evidence="1">
    <location>
        <begin position="234"/>
        <end position="252"/>
    </location>
</feature>
<feature type="compositionally biased region" description="Polar residues" evidence="1">
    <location>
        <begin position="45"/>
        <end position="55"/>
    </location>
</feature>
<keyword evidence="3" id="KW-1185">Reference proteome</keyword>
<feature type="domain" description="DH" evidence="2">
    <location>
        <begin position="386"/>
        <end position="603"/>
    </location>
</feature>